<sequence length="412" mass="46150">VAPTGTAHRHPADRQARLEHPLHAAGRDVPDGHLGHRTGFHHPDDGVHRAAGSGVRLRDRRLDRHRHRPADERLAGHRRLRPPGPGAGQPGPSRPRLGDGRLPARRRPGVQRRQRQRRRAGHRRDVRAGPQDRRRTVGAHRDRDLPEQAGRGRRRPDRGRPRAAHDRADHLHRGHLRPARRPGAEERRPPRGGVLPGDHDAGRGHHRRLHRLRGRPPTARLRGHRTAARPGHHPRLDHRHHHHRDHAHRPLPGDPGRGHGRRRPRRREPGGQRLPAGGRRGRPAGLRHRPVGGLYHQHHRGLLHLGVVRDLPDAHQRPHPHDPGVRLHRGHHAGVRAGRRRADHAAGVRRRLQRPPAADRHRRAAVGGHPPGRPAERLPLPAVAAGRRLGRVAADALPGGQLRPPGARAVLM</sequence>
<proteinExistence type="predicted"/>
<feature type="compositionally biased region" description="Basic and acidic residues" evidence="1">
    <location>
        <begin position="10"/>
        <end position="34"/>
    </location>
</feature>
<organism evidence="2">
    <name type="scientific">uncultured Blastococcus sp</name>
    <dbReference type="NCBI Taxonomy" id="217144"/>
    <lineage>
        <taxon>Bacteria</taxon>
        <taxon>Bacillati</taxon>
        <taxon>Actinomycetota</taxon>
        <taxon>Actinomycetes</taxon>
        <taxon>Geodermatophilales</taxon>
        <taxon>Geodermatophilaceae</taxon>
        <taxon>Blastococcus</taxon>
        <taxon>environmental samples</taxon>
    </lineage>
</organism>
<feature type="compositionally biased region" description="Basic residues" evidence="1">
    <location>
        <begin position="221"/>
        <end position="249"/>
    </location>
</feature>
<feature type="region of interest" description="Disordered" evidence="1">
    <location>
        <begin position="1"/>
        <end position="287"/>
    </location>
</feature>
<feature type="region of interest" description="Disordered" evidence="1">
    <location>
        <begin position="334"/>
        <end position="379"/>
    </location>
</feature>
<gene>
    <name evidence="2" type="ORF">AVDCRST_MAG52-449</name>
</gene>
<reference evidence="2" key="1">
    <citation type="submission" date="2020-02" db="EMBL/GenBank/DDBJ databases">
        <authorList>
            <person name="Meier V. D."/>
        </authorList>
    </citation>
    <scope>NUCLEOTIDE SEQUENCE</scope>
    <source>
        <strain evidence="2">AVDCRST_MAG52</strain>
    </source>
</reference>
<feature type="compositionally biased region" description="Basic residues" evidence="1">
    <location>
        <begin position="103"/>
        <end position="125"/>
    </location>
</feature>
<feature type="non-terminal residue" evidence="2">
    <location>
        <position position="412"/>
    </location>
</feature>
<feature type="non-terminal residue" evidence="2">
    <location>
        <position position="1"/>
    </location>
</feature>
<dbReference type="EMBL" id="CADCTN010000030">
    <property type="protein sequence ID" value="CAA9219196.1"/>
    <property type="molecule type" value="Genomic_DNA"/>
</dbReference>
<dbReference type="AlphaFoldDB" id="A0A6J4HBU3"/>
<accession>A0A6J4HBU3</accession>
<name>A0A6J4HBU3_9ACTN</name>
<feature type="compositionally biased region" description="Basic residues" evidence="1">
    <location>
        <begin position="204"/>
        <end position="214"/>
    </location>
</feature>
<feature type="compositionally biased region" description="Basic and acidic residues" evidence="1">
    <location>
        <begin position="158"/>
        <end position="171"/>
    </location>
</feature>
<feature type="compositionally biased region" description="Basic and acidic residues" evidence="1">
    <location>
        <begin position="126"/>
        <end position="146"/>
    </location>
</feature>
<evidence type="ECO:0000256" key="1">
    <source>
        <dbReference type="SAM" id="MobiDB-lite"/>
    </source>
</evidence>
<evidence type="ECO:0000313" key="2">
    <source>
        <dbReference type="EMBL" id="CAA9219196.1"/>
    </source>
</evidence>
<protein>
    <submittedName>
        <fullName evidence="2">Uncharacterized metal ion transporter YcsG, Mn(2+)/Fe(2+) NRAMP family</fullName>
    </submittedName>
</protein>
<feature type="compositionally biased region" description="Basic residues" evidence="1">
    <location>
        <begin position="334"/>
        <end position="353"/>
    </location>
</feature>